<keyword evidence="9" id="KW-0472">Membrane</keyword>
<evidence type="ECO:0000256" key="4">
    <source>
        <dbReference type="ARBA" id="ARBA00022737"/>
    </source>
</evidence>
<dbReference type="Gene3D" id="2.60.40.3510">
    <property type="match status" value="1"/>
</dbReference>
<evidence type="ECO:0000313" key="12">
    <source>
        <dbReference type="Proteomes" id="UP000092461"/>
    </source>
</evidence>
<dbReference type="PROSITE" id="PS51051">
    <property type="entry name" value="DSL"/>
    <property type="match status" value="1"/>
</dbReference>
<proteinExistence type="predicted"/>
<dbReference type="GO" id="GO:0016020">
    <property type="term" value="C:membrane"/>
    <property type="evidence" value="ECO:0007669"/>
    <property type="project" value="UniProtKB-SubCell"/>
</dbReference>
<comment type="function">
    <text evidence="9">Putative Notch ligand involved in the mediation of Notch signaling.</text>
</comment>
<evidence type="ECO:0000256" key="8">
    <source>
        <dbReference type="PROSITE-ProRule" id="PRU00377"/>
    </source>
</evidence>
<dbReference type="InterPro" id="IPR001774">
    <property type="entry name" value="DSL"/>
</dbReference>
<keyword evidence="1 9" id="KW-0217">Developmental protein</keyword>
<feature type="domain" description="DSL" evidence="10">
    <location>
        <begin position="57"/>
        <end position="101"/>
    </location>
</feature>
<keyword evidence="4 9" id="KW-0677">Repeat</keyword>
<dbReference type="GO" id="GO:0048018">
    <property type="term" value="F:receptor ligand activity"/>
    <property type="evidence" value="ECO:0007669"/>
    <property type="project" value="UniProtKB-ARBA"/>
</dbReference>
<evidence type="ECO:0000256" key="2">
    <source>
        <dbReference type="ARBA" id="ARBA00022536"/>
    </source>
</evidence>
<evidence type="ECO:0000256" key="7">
    <source>
        <dbReference type="ARBA" id="ARBA00023180"/>
    </source>
</evidence>
<dbReference type="Gene3D" id="2.10.25.140">
    <property type="match status" value="1"/>
</dbReference>
<dbReference type="GO" id="GO:0009952">
    <property type="term" value="P:anterior/posterior pattern specification"/>
    <property type="evidence" value="ECO:0007669"/>
    <property type="project" value="UniProtKB-ARBA"/>
</dbReference>
<dbReference type="Pfam" id="PF01414">
    <property type="entry name" value="DSL"/>
    <property type="match status" value="1"/>
</dbReference>
<keyword evidence="3 9" id="KW-0812">Transmembrane</keyword>
<dbReference type="EnsemblMetazoa" id="LLOJ007958-RA">
    <property type="protein sequence ID" value="LLOJ007958-PA"/>
    <property type="gene ID" value="LLOJ007958"/>
</dbReference>
<evidence type="ECO:0000256" key="1">
    <source>
        <dbReference type="ARBA" id="ARBA00022473"/>
    </source>
</evidence>
<evidence type="ECO:0000259" key="10">
    <source>
        <dbReference type="PROSITE" id="PS51051"/>
    </source>
</evidence>
<dbReference type="AlphaFoldDB" id="A0A1B0CSV9"/>
<keyword evidence="5 9" id="KW-1133">Transmembrane helix</keyword>
<evidence type="ECO:0000256" key="3">
    <source>
        <dbReference type="ARBA" id="ARBA00022692"/>
    </source>
</evidence>
<keyword evidence="12" id="KW-1185">Reference proteome</keyword>
<keyword evidence="6 8" id="KW-1015">Disulfide bond</keyword>
<dbReference type="VEuPathDB" id="VectorBase:LLOJ007958"/>
<protein>
    <recommendedName>
        <fullName evidence="9">Delta-like protein</fullName>
    </recommendedName>
</protein>
<evidence type="ECO:0000256" key="5">
    <source>
        <dbReference type="ARBA" id="ARBA00022989"/>
    </source>
</evidence>
<evidence type="ECO:0000256" key="6">
    <source>
        <dbReference type="ARBA" id="ARBA00023157"/>
    </source>
</evidence>
<evidence type="ECO:0000313" key="11">
    <source>
        <dbReference type="EnsemblMetazoa" id="LLOJ007958-PA"/>
    </source>
</evidence>
<dbReference type="Pfam" id="PF07657">
    <property type="entry name" value="MNNL"/>
    <property type="match status" value="1"/>
</dbReference>
<dbReference type="GO" id="GO:0046331">
    <property type="term" value="P:lateral inhibition"/>
    <property type="evidence" value="ECO:0007669"/>
    <property type="project" value="UniProtKB-ARBA"/>
</dbReference>
<evidence type="ECO:0000256" key="9">
    <source>
        <dbReference type="RuleBase" id="RU280815"/>
    </source>
</evidence>
<feature type="disulfide bond" evidence="8">
    <location>
        <begin position="59"/>
        <end position="68"/>
    </location>
</feature>
<dbReference type="GO" id="GO:0035282">
    <property type="term" value="P:segmentation"/>
    <property type="evidence" value="ECO:0007669"/>
    <property type="project" value="UniProtKB-ARBA"/>
</dbReference>
<dbReference type="EMBL" id="AJWK01026658">
    <property type="status" value="NOT_ANNOTATED_CDS"/>
    <property type="molecule type" value="Genomic_DNA"/>
</dbReference>
<feature type="disulfide bond" evidence="8">
    <location>
        <begin position="72"/>
        <end position="84"/>
    </location>
</feature>
<dbReference type="Proteomes" id="UP000092461">
    <property type="component" value="Unassembled WGS sequence"/>
</dbReference>
<dbReference type="VEuPathDB" id="VectorBase:LLONM1_007878"/>
<feature type="disulfide bond" evidence="8">
    <location>
        <begin position="92"/>
        <end position="101"/>
    </location>
</feature>
<dbReference type="SMART" id="SM00051">
    <property type="entry name" value="DSL"/>
    <property type="match status" value="1"/>
</dbReference>
<name>A0A1B0CSV9_LUTLO</name>
<keyword evidence="2 9" id="KW-0245">EGF-like domain</keyword>
<dbReference type="FunFam" id="2.10.25.140:FF:000001">
    <property type="entry name" value="Delta-like protein"/>
    <property type="match status" value="1"/>
</dbReference>
<sequence length="124" mass="14061">KSFTLILQALDLYNISYPVSERLIEETTFSGVIFPSQEWHTLNPKGKNANITYRVRVQCDENYYNTTCTTFCRPRNDTFGHYTCGEKGDKMCLNGWQGVNCEKAICKSGCDPTHGKCDNPGECE</sequence>
<keyword evidence="7" id="KW-0325">Glycoprotein</keyword>
<reference evidence="11" key="1">
    <citation type="submission" date="2020-05" db="UniProtKB">
        <authorList>
            <consortium name="EnsemblMetazoa"/>
        </authorList>
    </citation>
    <scope>IDENTIFICATION</scope>
    <source>
        <strain evidence="11">Jacobina</strain>
    </source>
</reference>
<organism evidence="11 12">
    <name type="scientific">Lutzomyia longipalpis</name>
    <name type="common">Sand fly</name>
    <dbReference type="NCBI Taxonomy" id="7200"/>
    <lineage>
        <taxon>Eukaryota</taxon>
        <taxon>Metazoa</taxon>
        <taxon>Ecdysozoa</taxon>
        <taxon>Arthropoda</taxon>
        <taxon>Hexapoda</taxon>
        <taxon>Insecta</taxon>
        <taxon>Pterygota</taxon>
        <taxon>Neoptera</taxon>
        <taxon>Endopterygota</taxon>
        <taxon>Diptera</taxon>
        <taxon>Nematocera</taxon>
        <taxon>Psychodoidea</taxon>
        <taxon>Psychodidae</taxon>
        <taxon>Lutzomyia</taxon>
        <taxon>Lutzomyia</taxon>
    </lineage>
</organism>
<dbReference type="GO" id="GO:0090596">
    <property type="term" value="P:sensory organ morphogenesis"/>
    <property type="evidence" value="ECO:0007669"/>
    <property type="project" value="UniProtKB-ARBA"/>
</dbReference>
<keyword evidence="9" id="KW-0732">Signal</keyword>
<dbReference type="InterPro" id="IPR011651">
    <property type="entry name" value="Notch_ligand_N"/>
</dbReference>
<accession>A0A1B0CSV9</accession>
<dbReference type="GO" id="GO:0007219">
    <property type="term" value="P:Notch signaling pathway"/>
    <property type="evidence" value="ECO:0007669"/>
    <property type="project" value="InterPro"/>
</dbReference>
<comment type="subcellular location">
    <subcellularLocation>
        <location evidence="9">Membrane</location>
        <topology evidence="9">Single-pass type I membrane protein</topology>
    </subcellularLocation>
</comment>